<sequence>MNNLFRFLIRLSRKNSLVITMAEKEVEGVNRCIRIVLIILTMSVIWFTIQEVTQITLDYQIHDLLIGAICFTIVYLLYDKLGLR</sequence>
<feature type="transmembrane region" description="Helical" evidence="1">
    <location>
        <begin position="32"/>
        <end position="49"/>
    </location>
</feature>
<dbReference type="AlphaFoldDB" id="A0A1Y6APF3"/>
<feature type="transmembrane region" description="Helical" evidence="1">
    <location>
        <begin position="61"/>
        <end position="78"/>
    </location>
</feature>
<keyword evidence="1" id="KW-0472">Membrane</keyword>
<organism evidence="2 3">
    <name type="scientific">Bacillus mobilis</name>
    <dbReference type="NCBI Taxonomy" id="2026190"/>
    <lineage>
        <taxon>Bacteria</taxon>
        <taxon>Bacillati</taxon>
        <taxon>Bacillota</taxon>
        <taxon>Bacilli</taxon>
        <taxon>Bacillales</taxon>
        <taxon>Bacillaceae</taxon>
        <taxon>Bacillus</taxon>
        <taxon>Bacillus cereus group</taxon>
    </lineage>
</organism>
<dbReference type="GeneID" id="92802829"/>
<evidence type="ECO:0000313" key="3">
    <source>
        <dbReference type="Proteomes" id="UP000194439"/>
    </source>
</evidence>
<proteinExistence type="predicted"/>
<keyword evidence="1" id="KW-1133">Transmembrane helix</keyword>
<dbReference type="RefSeq" id="WP_084669625.1">
    <property type="nucleotide sequence ID" value="NZ_CBCSHS010000001.1"/>
</dbReference>
<protein>
    <submittedName>
        <fullName evidence="2">Uncharacterized protein</fullName>
    </submittedName>
</protein>
<dbReference type="Proteomes" id="UP000194439">
    <property type="component" value="Unassembled WGS sequence"/>
</dbReference>
<keyword evidence="1" id="KW-0812">Transmembrane</keyword>
<gene>
    <name evidence="2" type="ORF">BACERE00185_05111</name>
</gene>
<dbReference type="EMBL" id="FWZD01000073">
    <property type="protein sequence ID" value="SME46905.1"/>
    <property type="molecule type" value="Genomic_DNA"/>
</dbReference>
<accession>A0A1Y6APF3</accession>
<name>A0A1Y6APF3_9BACI</name>
<evidence type="ECO:0000256" key="1">
    <source>
        <dbReference type="SAM" id="Phobius"/>
    </source>
</evidence>
<evidence type="ECO:0000313" key="2">
    <source>
        <dbReference type="EMBL" id="SME46905.1"/>
    </source>
</evidence>
<reference evidence="3" key="1">
    <citation type="submission" date="2017-04" db="EMBL/GenBank/DDBJ databases">
        <authorList>
            <person name="Criscuolo A."/>
        </authorList>
    </citation>
    <scope>NUCLEOTIDE SEQUENCE [LARGE SCALE GENOMIC DNA]</scope>
</reference>